<sequence>MVSELNCHSLHRLQTLVYSALPSAVAMGRVQSQELEESGNPFPILNSILDASLGKEDIYTERETKNEKTSLEVTERKHLIHGPVKLTNGWHRKKRHLFLFSDALLILNSRYKKIFKVEHIIPLQNLWMDKVEEGHNSAKKSFYLGWPMENFRATFPSSEQKEKWHSFLERSISLIKEKDHQKSVELQIFIKDIQHSGCEKEYLLSFISGKEEAPFTLIGHEYLYTIKMNHLRYKASMPQGPRKLASRTLQDSFQEQMSPDLEGYFFLQPKHPPKGK</sequence>
<keyword evidence="1" id="KW-1185">Reference proteome</keyword>
<evidence type="ECO:0000313" key="2">
    <source>
        <dbReference type="RefSeq" id="XP_073908423.1"/>
    </source>
</evidence>
<proteinExistence type="predicted"/>
<organism evidence="1 2">
    <name type="scientific">Castor canadensis</name>
    <name type="common">American beaver</name>
    <dbReference type="NCBI Taxonomy" id="51338"/>
    <lineage>
        <taxon>Eukaryota</taxon>
        <taxon>Metazoa</taxon>
        <taxon>Chordata</taxon>
        <taxon>Craniata</taxon>
        <taxon>Vertebrata</taxon>
        <taxon>Euteleostomi</taxon>
        <taxon>Mammalia</taxon>
        <taxon>Eutheria</taxon>
        <taxon>Euarchontoglires</taxon>
        <taxon>Glires</taxon>
        <taxon>Rodentia</taxon>
        <taxon>Castorimorpha</taxon>
        <taxon>Castoridae</taxon>
        <taxon>Castor</taxon>
    </lineage>
</organism>
<gene>
    <name evidence="2" type="primary">LOC141415534</name>
</gene>
<evidence type="ECO:0000313" key="1">
    <source>
        <dbReference type="Proteomes" id="UP001732720"/>
    </source>
</evidence>
<dbReference type="RefSeq" id="XP_073908423.1">
    <property type="nucleotide sequence ID" value="XM_074052322.1"/>
</dbReference>
<dbReference type="Proteomes" id="UP001732720">
    <property type="component" value="Chromosome 13"/>
</dbReference>
<protein>
    <submittedName>
        <fullName evidence="2">Rho GTPase-activating protein 20-like isoform X2</fullName>
    </submittedName>
</protein>
<reference evidence="2" key="1">
    <citation type="submission" date="2025-08" db="UniProtKB">
        <authorList>
            <consortium name="RefSeq"/>
        </authorList>
    </citation>
    <scope>IDENTIFICATION</scope>
</reference>
<name>A0AC58KU54_CASCN</name>
<accession>A0AC58KU54</accession>